<dbReference type="InterPro" id="IPR009045">
    <property type="entry name" value="Zn_M74/Hedgehog-like"/>
</dbReference>
<comment type="function">
    <text evidence="9">Catalyzes hydrolysis of the D-alanyl-D-alanine dipeptide.</text>
</comment>
<comment type="cofactor">
    <cofactor evidence="9">
        <name>Zn(2+)</name>
        <dbReference type="ChEBI" id="CHEBI:29105"/>
    </cofactor>
    <text evidence="9">Binds 1 zinc ion per subunit.</text>
</comment>
<dbReference type="PANTHER" id="PTHR43126:SF2">
    <property type="entry name" value="D-ALANYL-D-ALANINE DIPEPTIDASE"/>
    <property type="match status" value="1"/>
</dbReference>
<keyword evidence="4 9" id="KW-0378">Hydrolase</keyword>
<proteinExistence type="inferred from homology"/>
<evidence type="ECO:0000256" key="8">
    <source>
        <dbReference type="ARBA" id="ARBA00023316"/>
    </source>
</evidence>
<dbReference type="GO" id="GO:0071555">
    <property type="term" value="P:cell wall organization"/>
    <property type="evidence" value="ECO:0007669"/>
    <property type="project" value="UniProtKB-KW"/>
</dbReference>
<evidence type="ECO:0000256" key="1">
    <source>
        <dbReference type="ARBA" id="ARBA00001362"/>
    </source>
</evidence>
<evidence type="ECO:0000256" key="7">
    <source>
        <dbReference type="ARBA" id="ARBA00023049"/>
    </source>
</evidence>
<keyword evidence="2 9" id="KW-0645">Protease</keyword>
<evidence type="ECO:0000256" key="4">
    <source>
        <dbReference type="ARBA" id="ARBA00022801"/>
    </source>
</evidence>
<keyword evidence="8" id="KW-0961">Cell wall biogenesis/degradation</keyword>
<comment type="catalytic activity">
    <reaction evidence="1 9">
        <text>D-alanyl-D-alanine + H2O = 2 D-alanine</text>
        <dbReference type="Rhea" id="RHEA:20661"/>
        <dbReference type="ChEBI" id="CHEBI:15377"/>
        <dbReference type="ChEBI" id="CHEBI:57416"/>
        <dbReference type="ChEBI" id="CHEBI:57822"/>
        <dbReference type="EC" id="3.4.13.22"/>
    </reaction>
</comment>
<name>A0A1I3WFR0_9BACL</name>
<keyword evidence="5 9" id="KW-0862">Zinc</keyword>
<feature type="binding site" evidence="9">
    <location>
        <position position="208"/>
    </location>
    <ligand>
        <name>Zn(2+)</name>
        <dbReference type="ChEBI" id="CHEBI:29105"/>
        <note>catalytic</note>
    </ligand>
</feature>
<dbReference type="EC" id="3.4.13.22" evidence="9"/>
<gene>
    <name evidence="10" type="ORF">SAMN05518846_10898</name>
</gene>
<dbReference type="EMBL" id="FORT01000008">
    <property type="protein sequence ID" value="SFK06292.1"/>
    <property type="molecule type" value="Genomic_DNA"/>
</dbReference>
<organism evidence="10 11">
    <name type="scientific">Brevibacillus centrosporus</name>
    <dbReference type="NCBI Taxonomy" id="54910"/>
    <lineage>
        <taxon>Bacteria</taxon>
        <taxon>Bacillati</taxon>
        <taxon>Bacillota</taxon>
        <taxon>Bacilli</taxon>
        <taxon>Bacillales</taxon>
        <taxon>Paenibacillaceae</taxon>
        <taxon>Brevibacillus</taxon>
    </lineage>
</organism>
<dbReference type="InterPro" id="IPR000755">
    <property type="entry name" value="A_A_dipeptidase"/>
</dbReference>
<dbReference type="Proteomes" id="UP000198915">
    <property type="component" value="Unassembled WGS sequence"/>
</dbReference>
<dbReference type="CDD" id="cd14843">
    <property type="entry name" value="D-Ala-D-Ala_dipeptidase_like"/>
    <property type="match status" value="1"/>
</dbReference>
<feature type="binding site" evidence="9">
    <location>
        <position position="135"/>
    </location>
    <ligand>
        <name>Zn(2+)</name>
        <dbReference type="ChEBI" id="CHEBI:29105"/>
        <note>catalytic</note>
    </ligand>
</feature>
<evidence type="ECO:0000256" key="5">
    <source>
        <dbReference type="ARBA" id="ARBA00022833"/>
    </source>
</evidence>
<dbReference type="GO" id="GO:0006508">
    <property type="term" value="P:proteolysis"/>
    <property type="evidence" value="ECO:0007669"/>
    <property type="project" value="UniProtKB-KW"/>
</dbReference>
<evidence type="ECO:0000256" key="3">
    <source>
        <dbReference type="ARBA" id="ARBA00022723"/>
    </source>
</evidence>
<comment type="similarity">
    <text evidence="9">Belongs to the peptidase M15D family.</text>
</comment>
<evidence type="ECO:0000313" key="11">
    <source>
        <dbReference type="Proteomes" id="UP000198915"/>
    </source>
</evidence>
<dbReference type="Pfam" id="PF01427">
    <property type="entry name" value="Peptidase_M15"/>
    <property type="match status" value="1"/>
</dbReference>
<dbReference type="STRING" id="1884381.SAMN05518846_10898"/>
<feature type="active site" description="Proton donor/acceptor" evidence="9">
    <location>
        <position position="205"/>
    </location>
</feature>
<dbReference type="Gene3D" id="3.30.1380.10">
    <property type="match status" value="1"/>
</dbReference>
<evidence type="ECO:0000313" key="10">
    <source>
        <dbReference type="EMBL" id="SFK06292.1"/>
    </source>
</evidence>
<accession>A0A1I3WFR0</accession>
<dbReference type="GO" id="GO:0160237">
    <property type="term" value="F:D-Ala-D-Ala dipeptidase activity"/>
    <property type="evidence" value="ECO:0007669"/>
    <property type="project" value="UniProtKB-EC"/>
</dbReference>
<dbReference type="PANTHER" id="PTHR43126">
    <property type="entry name" value="D-ALANYL-D-ALANINE DIPEPTIDASE"/>
    <property type="match status" value="1"/>
</dbReference>
<dbReference type="GO" id="GO:0008237">
    <property type="term" value="F:metallopeptidase activity"/>
    <property type="evidence" value="ECO:0007669"/>
    <property type="project" value="UniProtKB-KW"/>
</dbReference>
<dbReference type="SUPFAM" id="SSF55166">
    <property type="entry name" value="Hedgehog/DD-peptidase"/>
    <property type="match status" value="1"/>
</dbReference>
<feature type="site" description="Transition state stabilizer" evidence="9">
    <location>
        <position position="87"/>
    </location>
</feature>
<dbReference type="AlphaFoldDB" id="A0A1I3WFR0"/>
<sequence length="234" mass="26748">MKFTTPIPESESSAALASLPKILETNEPVVPLLQYAPAIAVYPAYYHEGVAGARSDCFVRRSVADRLVEAAGLLPPDHHLVVLDGWRPLEVQQSLYNRLKSQLLSQGWTEGEAFYEELHRFVARPSHNPERPPRHLTGGAVDLTIAGLNGWLDMGTPFDDFTDRAHTRFFEIHLPSDDQERQIQRNRRLLYHIMIQAGFTNYSDEWWHFDYGNQAWATARRHDHAFYGGILQVN</sequence>
<reference evidence="11" key="1">
    <citation type="submission" date="2016-10" db="EMBL/GenBank/DDBJ databases">
        <authorList>
            <person name="Varghese N."/>
            <person name="Submissions S."/>
        </authorList>
    </citation>
    <scope>NUCLEOTIDE SEQUENCE [LARGE SCALE GENOMIC DNA]</scope>
    <source>
        <strain evidence="11">OK042</strain>
    </source>
</reference>
<evidence type="ECO:0000256" key="6">
    <source>
        <dbReference type="ARBA" id="ARBA00022997"/>
    </source>
</evidence>
<feature type="binding site" evidence="9">
    <location>
        <position position="142"/>
    </location>
    <ligand>
        <name>Zn(2+)</name>
        <dbReference type="ChEBI" id="CHEBI:29105"/>
        <note>catalytic</note>
    </ligand>
</feature>
<dbReference type="HAMAP" id="MF_01924">
    <property type="entry name" value="A_A_dipeptidase"/>
    <property type="match status" value="1"/>
</dbReference>
<evidence type="ECO:0000256" key="2">
    <source>
        <dbReference type="ARBA" id="ARBA00022670"/>
    </source>
</evidence>
<keyword evidence="6 9" id="KW-0224">Dipeptidase</keyword>
<keyword evidence="11" id="KW-1185">Reference proteome</keyword>
<keyword evidence="3 9" id="KW-0479">Metal-binding</keyword>
<evidence type="ECO:0000256" key="9">
    <source>
        <dbReference type="HAMAP-Rule" id="MF_01924"/>
    </source>
</evidence>
<dbReference type="RefSeq" id="WP_092269182.1">
    <property type="nucleotide sequence ID" value="NZ_BJOE01000013.1"/>
</dbReference>
<dbReference type="GO" id="GO:0008270">
    <property type="term" value="F:zinc ion binding"/>
    <property type="evidence" value="ECO:0007669"/>
    <property type="project" value="UniProtKB-UniRule"/>
</dbReference>
<protein>
    <recommendedName>
        <fullName evidence="9">D-alanyl-D-alanine dipeptidase</fullName>
        <shortName evidence="9">D-Ala-D-Ala dipeptidase</shortName>
        <ecNumber evidence="9">3.4.13.22</ecNumber>
    </recommendedName>
</protein>
<keyword evidence="7 9" id="KW-0482">Metalloprotease</keyword>